<evidence type="ECO:0000256" key="7">
    <source>
        <dbReference type="ARBA" id="ARBA00022824"/>
    </source>
</evidence>
<evidence type="ECO:0000256" key="6">
    <source>
        <dbReference type="ARBA" id="ARBA00022723"/>
    </source>
</evidence>
<feature type="transmembrane region" description="Helical" evidence="20">
    <location>
        <begin position="206"/>
        <end position="229"/>
    </location>
</feature>
<keyword evidence="8 17" id="KW-0276">Fatty acid metabolism</keyword>
<evidence type="ECO:0000256" key="19">
    <source>
        <dbReference type="PIRSR" id="PIRSR005149-50"/>
    </source>
</evidence>
<evidence type="ECO:0000256" key="20">
    <source>
        <dbReference type="SAM" id="Phobius"/>
    </source>
</evidence>
<dbReference type="GO" id="GO:0005789">
    <property type="term" value="C:endoplasmic reticulum membrane"/>
    <property type="evidence" value="ECO:0007669"/>
    <property type="project" value="UniProtKB-SubCell"/>
</dbReference>
<evidence type="ECO:0000256" key="8">
    <source>
        <dbReference type="ARBA" id="ARBA00022832"/>
    </source>
</evidence>
<keyword evidence="12 17" id="KW-0408">Iron</keyword>
<feature type="binding site" evidence="18">
    <location>
        <position position="335"/>
    </location>
    <ligand>
        <name>Zn(2+)</name>
        <dbReference type="ChEBI" id="CHEBI:29105"/>
        <label>1</label>
    </ligand>
</feature>
<dbReference type="InterPro" id="IPR036400">
    <property type="entry name" value="Cyt_B5-like_heme/steroid_sf"/>
</dbReference>
<dbReference type="InterPro" id="IPR014430">
    <property type="entry name" value="Scs7"/>
</dbReference>
<dbReference type="GO" id="GO:0005506">
    <property type="term" value="F:iron ion binding"/>
    <property type="evidence" value="ECO:0007669"/>
    <property type="project" value="UniProtKB-UniRule"/>
</dbReference>
<dbReference type="Pfam" id="PF00173">
    <property type="entry name" value="Cyt-b5"/>
    <property type="match status" value="1"/>
</dbReference>
<dbReference type="InterPro" id="IPR001199">
    <property type="entry name" value="Cyt_B5-like_heme/steroid-bd"/>
</dbReference>
<feature type="binding site" evidence="18">
    <location>
        <position position="230"/>
    </location>
    <ligand>
        <name>Zn(2+)</name>
        <dbReference type="ChEBI" id="CHEBI:29105"/>
        <label>1</label>
    </ligand>
</feature>
<keyword evidence="13 17" id="KW-0443">Lipid metabolism</keyword>
<dbReference type="SUPFAM" id="SSF55856">
    <property type="entry name" value="Cytochrome b5-like heme/steroid binding domain"/>
    <property type="match status" value="1"/>
</dbReference>
<feature type="binding site" evidence="18">
    <location>
        <position position="332"/>
    </location>
    <ligand>
        <name>Zn(2+)</name>
        <dbReference type="ChEBI" id="CHEBI:29105"/>
        <label>1</label>
    </ligand>
</feature>
<keyword evidence="10 20" id="KW-1133">Transmembrane helix</keyword>
<dbReference type="AlphaFoldDB" id="T2MAR6"/>
<dbReference type="SMART" id="SM01117">
    <property type="entry name" value="Cyt-b5"/>
    <property type="match status" value="1"/>
</dbReference>
<evidence type="ECO:0000313" key="22">
    <source>
        <dbReference type="EMBL" id="CDG69209.1"/>
    </source>
</evidence>
<feature type="binding site" evidence="18">
    <location>
        <position position="315"/>
    </location>
    <ligand>
        <name>Zn(2+)</name>
        <dbReference type="ChEBI" id="CHEBI:29105"/>
        <label>1</label>
    </ligand>
</feature>
<keyword evidence="9 18" id="KW-0862">Zinc</keyword>
<evidence type="ECO:0000256" key="4">
    <source>
        <dbReference type="ARBA" id="ARBA00022617"/>
    </source>
</evidence>
<dbReference type="GO" id="GO:0006633">
    <property type="term" value="P:fatty acid biosynthetic process"/>
    <property type="evidence" value="ECO:0007669"/>
    <property type="project" value="UniProtKB-KW"/>
</dbReference>
<feature type="binding site" description="axial binding residue" evidence="19">
    <location>
        <position position="74"/>
    </location>
    <ligand>
        <name>heme</name>
        <dbReference type="ChEBI" id="CHEBI:30413"/>
    </ligand>
    <ligandPart>
        <name>Fe</name>
        <dbReference type="ChEBI" id="CHEBI:18248"/>
    </ligandPart>
</feature>
<sequence length="365" mass="42967">MAPSSNNFSARFKTFTYNEIKKHCSAEDCWIIESGKVYDITRFLNQHPGGENLILSHAGNDITNYLQDKTIHLHSKNALNLLKDFQIGEVEDDITPSHEEKITNKKTYDDMDVDMSGWNEDLVNWERGMVFQAHKFGKNYFKWVHSPVVRKLRLFDSDFIEFFSKTKWWMIPLIWLPIATIIQFYSTTRVYQNFFVSEFYTSEKKIAYFFSFGFFLLGIPLWSLSEYILHRYLFHMQPSTESWFFITLHFLLHGQHHKVPFDRNRLVFPPVAAGILATPIYLFLNFILPYGLGGCTMAGMLVGYIMYDLIHYYLHHGSPDRGSYMHSLKHYHVLHHFDDHNSGFGISSKVWDYPFSTVNKKLKTK</sequence>
<comment type="similarity">
    <text evidence="16">Belongs to the cytochrome b5 family.</text>
</comment>
<keyword evidence="11 17" id="KW-0560">Oxidoreductase</keyword>
<evidence type="ECO:0000256" key="12">
    <source>
        <dbReference type="ARBA" id="ARBA00023004"/>
    </source>
</evidence>
<dbReference type="EC" id="1.-.-.-" evidence="17"/>
<evidence type="ECO:0000256" key="10">
    <source>
        <dbReference type="ARBA" id="ARBA00022989"/>
    </source>
</evidence>
<evidence type="ECO:0000256" key="3">
    <source>
        <dbReference type="ARBA" id="ARBA00022516"/>
    </source>
</evidence>
<keyword evidence="3 17" id="KW-0444">Lipid biosynthesis</keyword>
<evidence type="ECO:0000256" key="14">
    <source>
        <dbReference type="ARBA" id="ARBA00023136"/>
    </source>
</evidence>
<comment type="cofactor">
    <cofactor evidence="19">
        <name>Fe cation</name>
        <dbReference type="ChEBI" id="CHEBI:24875"/>
    </cofactor>
</comment>
<dbReference type="Pfam" id="PF04116">
    <property type="entry name" value="FA_hydroxylase"/>
    <property type="match status" value="1"/>
</dbReference>
<organism evidence="22">
    <name type="scientific">Hydra vulgaris</name>
    <name type="common">Hydra</name>
    <name type="synonym">Hydra attenuata</name>
    <dbReference type="NCBI Taxonomy" id="6087"/>
    <lineage>
        <taxon>Eukaryota</taxon>
        <taxon>Metazoa</taxon>
        <taxon>Cnidaria</taxon>
        <taxon>Hydrozoa</taxon>
        <taxon>Hydroidolina</taxon>
        <taxon>Anthoathecata</taxon>
        <taxon>Aplanulata</taxon>
        <taxon>Hydridae</taxon>
        <taxon>Hydra</taxon>
    </lineage>
</organism>
<feature type="domain" description="Cytochrome b5 heme-binding" evidence="21">
    <location>
        <begin position="12"/>
        <end position="91"/>
    </location>
</feature>
<feature type="transmembrane region" description="Helical" evidence="20">
    <location>
        <begin position="168"/>
        <end position="186"/>
    </location>
</feature>
<keyword evidence="6 17" id="KW-0479">Metal-binding</keyword>
<comment type="subcellular location">
    <subcellularLocation>
        <location evidence="1">Endoplasmic reticulum membrane</location>
        <topology evidence="1">Multi-pass membrane protein</topology>
    </subcellularLocation>
</comment>
<feature type="binding site" evidence="18">
    <location>
        <position position="253"/>
    </location>
    <ligand>
        <name>Zn(2+)</name>
        <dbReference type="ChEBI" id="CHEBI:29105"/>
        <label>1</label>
    </ligand>
</feature>
<comment type="function">
    <text evidence="17">Catalyzes stereospecific hydroxylation of free fatty acids at the C-2 position to produce (R)-2-hydroxy fatty acids, which are building blocks of sphingolipids and glycosphingolipids common in neural tissue and epidermis. Plays an essential role in the synthesis of galactosphingolipids of the myelin sheath. Responsible for the synthesis of sphingolipids and glycosphingolipids involved in the formation of epidermal lamellar bodies critical for skin permeability barrier. Participates in the synthesis of glycosphingolipids and a fraction of type II wax diesters in sebaceous gland, specifically regulating hair follicle homeostasis. Involved in the synthesis of sphingolipids of plasma membrane rafts, controlling lipid raft mobility and trafficking of raft-associated proteins.</text>
</comment>
<feature type="transmembrane region" description="Helical" evidence="20">
    <location>
        <begin position="290"/>
        <end position="314"/>
    </location>
</feature>
<feature type="binding site" evidence="18">
    <location>
        <position position="235"/>
    </location>
    <ligand>
        <name>Zn(2+)</name>
        <dbReference type="ChEBI" id="CHEBI:29105"/>
        <label>1</label>
    </ligand>
</feature>
<evidence type="ECO:0000256" key="17">
    <source>
        <dbReference type="PIRNR" id="PIRNR005149"/>
    </source>
</evidence>
<feature type="binding site" evidence="18">
    <location>
        <position position="256"/>
    </location>
    <ligand>
        <name>Zn(2+)</name>
        <dbReference type="ChEBI" id="CHEBI:29105"/>
        <label>1</label>
    </ligand>
</feature>
<evidence type="ECO:0000259" key="21">
    <source>
        <dbReference type="PROSITE" id="PS50255"/>
    </source>
</evidence>
<evidence type="ECO:0000256" key="2">
    <source>
        <dbReference type="ARBA" id="ARBA00005747"/>
    </source>
</evidence>
<keyword evidence="5 20" id="KW-0812">Transmembrane</keyword>
<evidence type="ECO:0000256" key="15">
    <source>
        <dbReference type="ARBA" id="ARBA00023160"/>
    </source>
</evidence>
<dbReference type="EMBL" id="HAAD01002977">
    <property type="protein sequence ID" value="CDG69209.1"/>
    <property type="molecule type" value="mRNA"/>
</dbReference>
<feature type="binding site" evidence="18">
    <location>
        <position position="311"/>
    </location>
    <ligand>
        <name>Zn(2+)</name>
        <dbReference type="ChEBI" id="CHEBI:29105"/>
        <label>1</label>
    </ligand>
</feature>
<dbReference type="PIRSF" id="PIRSF005149">
    <property type="entry name" value="IPC-B_HD"/>
    <property type="match status" value="1"/>
</dbReference>
<feature type="binding site" evidence="18">
    <location>
        <position position="336"/>
    </location>
    <ligand>
        <name>Zn(2+)</name>
        <dbReference type="ChEBI" id="CHEBI:29105"/>
        <label>1</label>
    </ligand>
</feature>
<feature type="binding site" evidence="18">
    <location>
        <position position="257"/>
    </location>
    <ligand>
        <name>Zn(2+)</name>
        <dbReference type="ChEBI" id="CHEBI:29105"/>
        <label>1</label>
    </ligand>
</feature>
<dbReference type="GO" id="GO:0080132">
    <property type="term" value="F:fatty acid 2-hydroxylase activity"/>
    <property type="evidence" value="ECO:0007669"/>
    <property type="project" value="InterPro"/>
</dbReference>
<evidence type="ECO:0000256" key="5">
    <source>
        <dbReference type="ARBA" id="ARBA00022692"/>
    </source>
</evidence>
<proteinExistence type="evidence at transcript level"/>
<evidence type="ECO:0000256" key="9">
    <source>
        <dbReference type="ARBA" id="ARBA00022833"/>
    </source>
</evidence>
<dbReference type="PANTHER" id="PTHR12863:SF1">
    <property type="entry name" value="FATTY ACID 2-HYDROXYLASE"/>
    <property type="match status" value="1"/>
</dbReference>
<feature type="transmembrane region" description="Helical" evidence="20">
    <location>
        <begin position="266"/>
        <end position="284"/>
    </location>
</feature>
<gene>
    <name evidence="22" type="primary">FA2H</name>
</gene>
<evidence type="ECO:0000256" key="18">
    <source>
        <dbReference type="PIRSR" id="PIRSR005149-1"/>
    </source>
</evidence>
<dbReference type="PRINTS" id="PR00363">
    <property type="entry name" value="CYTOCHROMEB5"/>
</dbReference>
<comment type="cofactor">
    <cofactor evidence="17 18">
        <name>Zn(2+)</name>
        <dbReference type="ChEBI" id="CHEBI:29105"/>
    </cofactor>
    <text evidence="17 18">Binds 2 Zn(2+) ions per subunit that likely form a catalytic dimetal center.</text>
</comment>
<dbReference type="FunFam" id="3.10.120.10:FF:000002">
    <property type="entry name" value="Cytochrome b5 type B"/>
    <property type="match status" value="1"/>
</dbReference>
<comment type="similarity">
    <text evidence="2 17">Belongs to the sterol desaturase family. SCS7 subfamily.</text>
</comment>
<dbReference type="PANTHER" id="PTHR12863">
    <property type="entry name" value="FATTY ACID HYDROXYLASE"/>
    <property type="match status" value="1"/>
</dbReference>
<keyword evidence="14 17" id="KW-0472">Membrane</keyword>
<evidence type="ECO:0000256" key="1">
    <source>
        <dbReference type="ARBA" id="ARBA00004477"/>
    </source>
</evidence>
<accession>T2MAR6</accession>
<keyword evidence="7 17" id="KW-0256">Endoplasmic reticulum</keyword>
<name>T2MAR6_HYDVU</name>
<evidence type="ECO:0000256" key="16">
    <source>
        <dbReference type="ARBA" id="ARBA00038168"/>
    </source>
</evidence>
<dbReference type="PROSITE" id="PS50255">
    <property type="entry name" value="CYTOCHROME_B5_2"/>
    <property type="match status" value="1"/>
</dbReference>
<keyword evidence="4 19" id="KW-0349">Heme</keyword>
<reference evidence="22" key="1">
    <citation type="journal article" date="2013" name="Genome Biol. Evol.">
        <title>Punctuated emergences of genetic and phenotypic innovations in eumetazoan, bilaterian, euteleostome, and hominidae ancestors.</title>
        <authorList>
            <person name="Wenger Y."/>
            <person name="Galliot B."/>
        </authorList>
    </citation>
    <scope>NUCLEOTIDE SEQUENCE</scope>
    <source>
        <tissue evidence="22">Whole animals</tissue>
    </source>
</reference>
<dbReference type="InterPro" id="IPR006694">
    <property type="entry name" value="Fatty_acid_hydroxylase"/>
</dbReference>
<protein>
    <recommendedName>
        <fullName evidence="17">Fatty acid 2-hydroxylase</fullName>
        <ecNumber evidence="17">1.-.-.-</ecNumber>
    </recommendedName>
</protein>
<feature type="binding site" description="axial binding residue" evidence="19">
    <location>
        <position position="47"/>
    </location>
    <ligand>
        <name>heme</name>
        <dbReference type="ChEBI" id="CHEBI:30413"/>
    </ligand>
    <ligandPart>
        <name>Fe</name>
        <dbReference type="ChEBI" id="CHEBI:18248"/>
    </ligandPart>
</feature>
<dbReference type="OrthoDB" id="2204368at2759"/>
<dbReference type="Gene3D" id="3.10.120.10">
    <property type="entry name" value="Cytochrome b5-like heme/steroid binding domain"/>
    <property type="match status" value="1"/>
</dbReference>
<keyword evidence="15 17" id="KW-0275">Fatty acid biosynthesis</keyword>
<evidence type="ECO:0000256" key="13">
    <source>
        <dbReference type="ARBA" id="ARBA00023098"/>
    </source>
</evidence>
<evidence type="ECO:0000256" key="11">
    <source>
        <dbReference type="ARBA" id="ARBA00023002"/>
    </source>
</evidence>